<dbReference type="RefSeq" id="WP_026398931.1">
    <property type="nucleotide sequence ID" value="NZ_AUBI01000022.1"/>
</dbReference>
<name>A0A511XEQ5_9PROT</name>
<reference evidence="2 3" key="1">
    <citation type="submission" date="2019-07" db="EMBL/GenBank/DDBJ databases">
        <title>Whole genome shotgun sequence of Acetobacter nitrogenifigens NBRC 105050.</title>
        <authorList>
            <person name="Hosoyama A."/>
            <person name="Uohara A."/>
            <person name="Ohji S."/>
            <person name="Ichikawa N."/>
        </authorList>
    </citation>
    <scope>NUCLEOTIDE SEQUENCE [LARGE SCALE GENOMIC DNA]</scope>
    <source>
        <strain evidence="2 3">NBRC 105050</strain>
    </source>
</reference>
<dbReference type="STRING" id="1120919.GCA_000429165_03482"/>
<evidence type="ECO:0000313" key="3">
    <source>
        <dbReference type="Proteomes" id="UP000321635"/>
    </source>
</evidence>
<dbReference type="EMBL" id="BJYF01000036">
    <property type="protein sequence ID" value="GEN61418.1"/>
    <property type="molecule type" value="Genomic_DNA"/>
</dbReference>
<keyword evidence="3" id="KW-1185">Reference proteome</keyword>
<accession>A0A511XEQ5</accession>
<dbReference type="Pfam" id="PF17074">
    <property type="entry name" value="Darcynin"/>
    <property type="match status" value="1"/>
</dbReference>
<gene>
    <name evidence="2" type="ORF">ANI02nite_33020</name>
</gene>
<proteinExistence type="inferred from homology"/>
<dbReference type="OrthoDB" id="117791at2"/>
<dbReference type="Proteomes" id="UP000321635">
    <property type="component" value="Unassembled WGS sequence"/>
</dbReference>
<organism evidence="2 3">
    <name type="scientific">Acetobacter nitrogenifigens DSM 23921 = NBRC 105050</name>
    <dbReference type="NCBI Taxonomy" id="1120919"/>
    <lineage>
        <taxon>Bacteria</taxon>
        <taxon>Pseudomonadati</taxon>
        <taxon>Pseudomonadota</taxon>
        <taxon>Alphaproteobacteria</taxon>
        <taxon>Acetobacterales</taxon>
        <taxon>Acetobacteraceae</taxon>
        <taxon>Acetobacter</taxon>
    </lineage>
</organism>
<protein>
    <submittedName>
        <fullName evidence="2">Darcynin</fullName>
    </submittedName>
</protein>
<evidence type="ECO:0000313" key="2">
    <source>
        <dbReference type="EMBL" id="GEN61418.1"/>
    </source>
</evidence>
<dbReference type="InterPro" id="IPR031409">
    <property type="entry name" value="Darcynin"/>
</dbReference>
<dbReference type="AlphaFoldDB" id="A0A511XEQ5"/>
<sequence>MSDLGSQYDLATNPMTIFWLIKTTPEWLELPPHGDNGRFAFGKNVLDPILDRYSGAIMTFYDAEAFTADCTDVMVWTVTSLKDYNGVVNDLRETKFWSHYFTIEKIIPAIENEYAKHYETAIHGQSAQSAT</sequence>
<comment type="caution">
    <text evidence="2">The sequence shown here is derived from an EMBL/GenBank/DDBJ whole genome shotgun (WGS) entry which is preliminary data.</text>
</comment>
<comment type="similarity">
    <text evidence="1">Belongs to the darcynin family.</text>
</comment>
<evidence type="ECO:0000256" key="1">
    <source>
        <dbReference type="ARBA" id="ARBA00006869"/>
    </source>
</evidence>